<name>A0A6A0A879_HAELA</name>
<evidence type="ECO:0000313" key="1">
    <source>
        <dbReference type="EMBL" id="GFH28890.1"/>
    </source>
</evidence>
<sequence>MLLNAVPSCLPTWSTMFEAGAEAATAA</sequence>
<accession>A0A6A0A879</accession>
<proteinExistence type="predicted"/>
<reference evidence="1 2" key="1">
    <citation type="submission" date="2020-02" db="EMBL/GenBank/DDBJ databases">
        <title>Draft genome sequence of Haematococcus lacustris strain NIES-144.</title>
        <authorList>
            <person name="Morimoto D."/>
            <person name="Nakagawa S."/>
            <person name="Yoshida T."/>
            <person name="Sawayama S."/>
        </authorList>
    </citation>
    <scope>NUCLEOTIDE SEQUENCE [LARGE SCALE GENOMIC DNA]</scope>
    <source>
        <strain evidence="1 2">NIES-144</strain>
    </source>
</reference>
<feature type="non-terminal residue" evidence="1">
    <location>
        <position position="1"/>
    </location>
</feature>
<feature type="non-terminal residue" evidence="1">
    <location>
        <position position="27"/>
    </location>
</feature>
<organism evidence="1 2">
    <name type="scientific">Haematococcus lacustris</name>
    <name type="common">Green alga</name>
    <name type="synonym">Haematococcus pluvialis</name>
    <dbReference type="NCBI Taxonomy" id="44745"/>
    <lineage>
        <taxon>Eukaryota</taxon>
        <taxon>Viridiplantae</taxon>
        <taxon>Chlorophyta</taxon>
        <taxon>core chlorophytes</taxon>
        <taxon>Chlorophyceae</taxon>
        <taxon>CS clade</taxon>
        <taxon>Chlamydomonadales</taxon>
        <taxon>Haematococcaceae</taxon>
        <taxon>Haematococcus</taxon>
    </lineage>
</organism>
<gene>
    <name evidence="1" type="ORF">HaLaN_27454</name>
</gene>
<keyword evidence="2" id="KW-1185">Reference proteome</keyword>
<comment type="caution">
    <text evidence="1">The sequence shown here is derived from an EMBL/GenBank/DDBJ whole genome shotgun (WGS) entry which is preliminary data.</text>
</comment>
<dbReference type="AlphaFoldDB" id="A0A6A0A879"/>
<protein>
    <submittedName>
        <fullName evidence="1">Uncharacterized protein</fullName>
    </submittedName>
</protein>
<evidence type="ECO:0000313" key="2">
    <source>
        <dbReference type="Proteomes" id="UP000485058"/>
    </source>
</evidence>
<dbReference type="EMBL" id="BLLF01004085">
    <property type="protein sequence ID" value="GFH28890.1"/>
    <property type="molecule type" value="Genomic_DNA"/>
</dbReference>
<dbReference type="Proteomes" id="UP000485058">
    <property type="component" value="Unassembled WGS sequence"/>
</dbReference>